<feature type="domain" description="UspA" evidence="2">
    <location>
        <begin position="150"/>
        <end position="285"/>
    </location>
</feature>
<dbReference type="PANTHER" id="PTHR46268">
    <property type="entry name" value="STRESS RESPONSE PROTEIN NHAX"/>
    <property type="match status" value="1"/>
</dbReference>
<dbReference type="PANTHER" id="PTHR46268:SF6">
    <property type="entry name" value="UNIVERSAL STRESS PROTEIN UP12"/>
    <property type="match status" value="1"/>
</dbReference>
<evidence type="ECO:0000313" key="3">
    <source>
        <dbReference type="EMBL" id="SFC09419.1"/>
    </source>
</evidence>
<organism evidence="3 4">
    <name type="scientific">Natronobacterium haloterrestre</name>
    <name type="common">Halobiforma haloterrestris</name>
    <dbReference type="NCBI Taxonomy" id="148448"/>
    <lineage>
        <taxon>Archaea</taxon>
        <taxon>Methanobacteriati</taxon>
        <taxon>Methanobacteriota</taxon>
        <taxon>Stenosarchaea group</taxon>
        <taxon>Halobacteria</taxon>
        <taxon>Halobacteriales</taxon>
        <taxon>Natrialbaceae</taxon>
        <taxon>Natronobacterium</taxon>
    </lineage>
</organism>
<accession>A0A1I1GCE5</accession>
<feature type="domain" description="UspA" evidence="2">
    <location>
        <begin position="1"/>
        <end position="137"/>
    </location>
</feature>
<dbReference type="AlphaFoldDB" id="A0A1I1GCE5"/>
<evidence type="ECO:0000256" key="1">
    <source>
        <dbReference type="ARBA" id="ARBA00008791"/>
    </source>
</evidence>
<evidence type="ECO:0000313" key="4">
    <source>
        <dbReference type="Proteomes" id="UP000199161"/>
    </source>
</evidence>
<evidence type="ECO:0000259" key="2">
    <source>
        <dbReference type="Pfam" id="PF00582"/>
    </source>
</evidence>
<sequence length="291" mass="30420">MYDLVLVPVDGSDAAMAALEHALEIATDHGATVHLLYVADTNRPSLARQGRTVVDALEREGADVIADAREVADGYDAAVVDDIVQGDPRSVILEFADSEPADLVVMGTHGHRPGKYVLGSVTEGVVHETETPVLAVRADDEVPGTYPYGGVLVPTDGSDLALAAVRRGGELAARHDASVTLLSVVDEPALGIASGVDSIADRLADDARDHLAEAATVASDAGADEVETEVEFGSPSQEIRSRAAESDVDLVVMGTHGRTGLEQRLLGSVTERVLRTAPVPVLVAKPKITEE</sequence>
<gene>
    <name evidence="3" type="ORF">SAMN05444422_104232</name>
</gene>
<dbReference type="OrthoDB" id="105697at2157"/>
<dbReference type="InterPro" id="IPR014729">
    <property type="entry name" value="Rossmann-like_a/b/a_fold"/>
</dbReference>
<dbReference type="InterPro" id="IPR006015">
    <property type="entry name" value="Universal_stress_UspA"/>
</dbReference>
<proteinExistence type="inferred from homology"/>
<reference evidence="4" key="1">
    <citation type="submission" date="2016-10" db="EMBL/GenBank/DDBJ databases">
        <authorList>
            <person name="Varghese N."/>
            <person name="Submissions S."/>
        </authorList>
    </citation>
    <scope>NUCLEOTIDE SEQUENCE [LARGE SCALE GENOMIC DNA]</scope>
    <source>
        <strain evidence="4">DSM 13078</strain>
    </source>
</reference>
<dbReference type="Proteomes" id="UP000199161">
    <property type="component" value="Unassembled WGS sequence"/>
</dbReference>
<keyword evidence="4" id="KW-1185">Reference proteome</keyword>
<dbReference type="SUPFAM" id="SSF52402">
    <property type="entry name" value="Adenine nucleotide alpha hydrolases-like"/>
    <property type="match status" value="2"/>
</dbReference>
<dbReference type="InterPro" id="IPR006016">
    <property type="entry name" value="UspA"/>
</dbReference>
<comment type="similarity">
    <text evidence="1">Belongs to the universal stress protein A family.</text>
</comment>
<dbReference type="RefSeq" id="WP_089787653.1">
    <property type="nucleotide sequence ID" value="NZ_FOKW01000004.1"/>
</dbReference>
<dbReference type="PRINTS" id="PR01438">
    <property type="entry name" value="UNVRSLSTRESS"/>
</dbReference>
<dbReference type="EMBL" id="FOKW01000004">
    <property type="protein sequence ID" value="SFC09419.1"/>
    <property type="molecule type" value="Genomic_DNA"/>
</dbReference>
<dbReference type="Pfam" id="PF00582">
    <property type="entry name" value="Usp"/>
    <property type="match status" value="2"/>
</dbReference>
<name>A0A1I1GCE5_NATHA</name>
<dbReference type="CDD" id="cd00293">
    <property type="entry name" value="USP-like"/>
    <property type="match status" value="2"/>
</dbReference>
<dbReference type="Gene3D" id="3.40.50.620">
    <property type="entry name" value="HUPs"/>
    <property type="match status" value="2"/>
</dbReference>
<protein>
    <submittedName>
        <fullName evidence="3">Nucleotide-binding universal stress protein, UspA family</fullName>
    </submittedName>
</protein>